<organism evidence="14 15">
    <name type="scientific">Ahniella affigens</name>
    <dbReference type="NCBI Taxonomy" id="2021234"/>
    <lineage>
        <taxon>Bacteria</taxon>
        <taxon>Pseudomonadati</taxon>
        <taxon>Pseudomonadota</taxon>
        <taxon>Gammaproteobacteria</taxon>
        <taxon>Lysobacterales</taxon>
        <taxon>Rhodanobacteraceae</taxon>
        <taxon>Ahniella</taxon>
    </lineage>
</organism>
<evidence type="ECO:0000256" key="4">
    <source>
        <dbReference type="ARBA" id="ARBA00022490"/>
    </source>
</evidence>
<evidence type="ECO:0000313" key="15">
    <source>
        <dbReference type="Proteomes" id="UP000241074"/>
    </source>
</evidence>
<evidence type="ECO:0000256" key="13">
    <source>
        <dbReference type="SAM" id="MobiDB-lite"/>
    </source>
</evidence>
<evidence type="ECO:0000256" key="8">
    <source>
        <dbReference type="ARBA" id="ARBA00072274"/>
    </source>
</evidence>
<dbReference type="Proteomes" id="UP000241074">
    <property type="component" value="Chromosome"/>
</dbReference>
<name>A0A2P1PQA2_9GAMM</name>
<dbReference type="RefSeq" id="WP_106890951.1">
    <property type="nucleotide sequence ID" value="NZ_CP027860.1"/>
</dbReference>
<dbReference type="EMBL" id="CP027860">
    <property type="protein sequence ID" value="AVP97026.1"/>
    <property type="molecule type" value="Genomic_DNA"/>
</dbReference>
<dbReference type="InterPro" id="IPR000740">
    <property type="entry name" value="GrpE"/>
</dbReference>
<dbReference type="NCBIfam" id="NF010737">
    <property type="entry name" value="PRK14139.1"/>
    <property type="match status" value="1"/>
</dbReference>
<comment type="similarity">
    <text evidence="2 10 12">Belongs to the GrpE family.</text>
</comment>
<dbReference type="AlphaFoldDB" id="A0A2P1PQA2"/>
<dbReference type="Pfam" id="PF01025">
    <property type="entry name" value="GrpE"/>
    <property type="match status" value="1"/>
</dbReference>
<dbReference type="KEGG" id="xba:C7S18_07390"/>
<dbReference type="CDD" id="cd00446">
    <property type="entry name" value="GrpE"/>
    <property type="match status" value="1"/>
</dbReference>
<dbReference type="GO" id="GO:0000774">
    <property type="term" value="F:adenyl-nucleotide exchange factor activity"/>
    <property type="evidence" value="ECO:0007669"/>
    <property type="project" value="InterPro"/>
</dbReference>
<dbReference type="FunFam" id="2.30.22.10:FF:000001">
    <property type="entry name" value="Protein GrpE"/>
    <property type="match status" value="1"/>
</dbReference>
<dbReference type="PANTHER" id="PTHR21237:SF23">
    <property type="entry name" value="GRPE PROTEIN HOMOLOG, MITOCHONDRIAL"/>
    <property type="match status" value="1"/>
</dbReference>
<dbReference type="GO" id="GO:0051082">
    <property type="term" value="F:unfolded protein binding"/>
    <property type="evidence" value="ECO:0007669"/>
    <property type="project" value="TreeGrafter"/>
</dbReference>
<gene>
    <name evidence="10" type="primary">grpE</name>
    <name evidence="14" type="ORF">C7S18_07390</name>
</gene>
<dbReference type="GO" id="GO:0051087">
    <property type="term" value="F:protein-folding chaperone binding"/>
    <property type="evidence" value="ECO:0007669"/>
    <property type="project" value="InterPro"/>
</dbReference>
<dbReference type="InterPro" id="IPR009012">
    <property type="entry name" value="GrpE_head"/>
</dbReference>
<dbReference type="HAMAP" id="MF_01151">
    <property type="entry name" value="GrpE"/>
    <property type="match status" value="1"/>
</dbReference>
<dbReference type="SUPFAM" id="SSF58014">
    <property type="entry name" value="Coiled-coil domain of nucleotide exchange factor GrpE"/>
    <property type="match status" value="1"/>
</dbReference>
<reference evidence="14 15" key="1">
    <citation type="submission" date="2018-03" db="EMBL/GenBank/DDBJ databases">
        <title>Ahniella affigens gen. nov., sp. nov., a gammaproteobacterium isolated from sandy soil near a stream.</title>
        <authorList>
            <person name="Ko Y."/>
            <person name="Kim J.-H."/>
        </authorList>
    </citation>
    <scope>NUCLEOTIDE SEQUENCE [LARGE SCALE GENOMIC DNA]</scope>
    <source>
        <strain evidence="14 15">D13</strain>
    </source>
</reference>
<keyword evidence="15" id="KW-1185">Reference proteome</keyword>
<dbReference type="SUPFAM" id="SSF51064">
    <property type="entry name" value="Head domain of nucleotide exchange factor GrpE"/>
    <property type="match status" value="1"/>
</dbReference>
<proteinExistence type="inferred from homology"/>
<evidence type="ECO:0000256" key="11">
    <source>
        <dbReference type="RuleBase" id="RU000639"/>
    </source>
</evidence>
<dbReference type="GO" id="GO:0005829">
    <property type="term" value="C:cytosol"/>
    <property type="evidence" value="ECO:0007669"/>
    <property type="project" value="TreeGrafter"/>
</dbReference>
<protein>
    <recommendedName>
        <fullName evidence="8 10">Protein GrpE</fullName>
    </recommendedName>
    <alternativeName>
        <fullName evidence="9 10">HSP-70 cofactor</fullName>
    </alternativeName>
</protein>
<dbReference type="NCBIfam" id="NF010748">
    <property type="entry name" value="PRK14150.1"/>
    <property type="match status" value="1"/>
</dbReference>
<dbReference type="GO" id="GO:0042803">
    <property type="term" value="F:protein homodimerization activity"/>
    <property type="evidence" value="ECO:0007669"/>
    <property type="project" value="InterPro"/>
</dbReference>
<evidence type="ECO:0000256" key="3">
    <source>
        <dbReference type="ARBA" id="ARBA00011738"/>
    </source>
</evidence>
<feature type="region of interest" description="Disordered" evidence="13">
    <location>
        <begin position="1"/>
        <end position="20"/>
    </location>
</feature>
<evidence type="ECO:0000256" key="7">
    <source>
        <dbReference type="ARBA" id="ARBA00053401"/>
    </source>
</evidence>
<dbReference type="GO" id="GO:0006457">
    <property type="term" value="P:protein folding"/>
    <property type="evidence" value="ECO:0007669"/>
    <property type="project" value="InterPro"/>
</dbReference>
<keyword evidence="4 10" id="KW-0963">Cytoplasm</keyword>
<evidence type="ECO:0000256" key="12">
    <source>
        <dbReference type="RuleBase" id="RU004478"/>
    </source>
</evidence>
<evidence type="ECO:0000256" key="1">
    <source>
        <dbReference type="ARBA" id="ARBA00004496"/>
    </source>
</evidence>
<comment type="subcellular location">
    <subcellularLocation>
        <location evidence="1 10">Cytoplasm</location>
    </subcellularLocation>
</comment>
<evidence type="ECO:0000313" key="14">
    <source>
        <dbReference type="EMBL" id="AVP97026.1"/>
    </source>
</evidence>
<dbReference type="PANTHER" id="PTHR21237">
    <property type="entry name" value="GRPE PROTEIN"/>
    <property type="match status" value="1"/>
</dbReference>
<sequence length="173" mass="18766">MTQTAPEGQAFDGDPNGAESELDQLRNQLQTAKEDQIRLLAEMDNQRKRAAREAEQARKFAGERLLGDILPVLDSLEAGLAQASADPSKLRPGMELTLKVLQKAVENNGMQTINPVGEAFNAELHQAMAMLPTSQHEAGTVVNVMQKGYTLNGRLLRPAMVTVAEPLPPPEDA</sequence>
<evidence type="ECO:0000256" key="9">
    <source>
        <dbReference type="ARBA" id="ARBA00076414"/>
    </source>
</evidence>
<dbReference type="Gene3D" id="2.30.22.10">
    <property type="entry name" value="Head domain of nucleotide exchange factor GrpE"/>
    <property type="match status" value="1"/>
</dbReference>
<keyword evidence="6 10" id="KW-0143">Chaperone</keyword>
<dbReference type="PRINTS" id="PR00773">
    <property type="entry name" value="GRPEPROTEIN"/>
</dbReference>
<comment type="function">
    <text evidence="7 10 11">Participates actively in the response to hyperosmotic and heat shock by preventing the aggregation of stress-denatured proteins, in association with DnaK and GrpE. It is the nucleotide exchange factor for DnaK and may function as a thermosensor. Unfolded proteins bind initially to DnaJ; upon interaction with the DnaJ-bound protein, DnaK hydrolyzes its bound ATP, resulting in the formation of a stable complex. GrpE releases ADP from DnaK; ATP binding to DnaK triggers the release of the substrate protein, thus completing the reaction cycle. Several rounds of ATP-dependent interactions between DnaJ, DnaK and GrpE are required for fully efficient folding.</text>
</comment>
<comment type="subunit">
    <text evidence="3 10">Homodimer.</text>
</comment>
<accession>A0A2P1PQA2</accession>
<evidence type="ECO:0000256" key="5">
    <source>
        <dbReference type="ARBA" id="ARBA00023016"/>
    </source>
</evidence>
<evidence type="ECO:0000256" key="2">
    <source>
        <dbReference type="ARBA" id="ARBA00009054"/>
    </source>
</evidence>
<evidence type="ECO:0000256" key="6">
    <source>
        <dbReference type="ARBA" id="ARBA00023186"/>
    </source>
</evidence>
<keyword evidence="5 10" id="KW-0346">Stress response</keyword>
<dbReference type="Gene3D" id="3.90.20.20">
    <property type="match status" value="1"/>
</dbReference>
<reference evidence="14 15" key="2">
    <citation type="submission" date="2018-03" db="EMBL/GenBank/DDBJ databases">
        <authorList>
            <person name="Keele B.F."/>
        </authorList>
    </citation>
    <scope>NUCLEOTIDE SEQUENCE [LARGE SCALE GENOMIC DNA]</scope>
    <source>
        <strain evidence="14 15">D13</strain>
    </source>
</reference>
<dbReference type="PROSITE" id="PS01071">
    <property type="entry name" value="GRPE"/>
    <property type="match status" value="1"/>
</dbReference>
<dbReference type="OrthoDB" id="9789811at2"/>
<evidence type="ECO:0000256" key="10">
    <source>
        <dbReference type="HAMAP-Rule" id="MF_01151"/>
    </source>
</evidence>
<dbReference type="InterPro" id="IPR013805">
    <property type="entry name" value="GrpE_CC"/>
</dbReference>